<gene>
    <name evidence="6" type="ORF">MP3633_3291</name>
</gene>
<evidence type="ECO:0000256" key="4">
    <source>
        <dbReference type="SAM" id="Phobius"/>
    </source>
</evidence>
<dbReference type="GO" id="GO:0043565">
    <property type="term" value="F:sequence-specific DNA binding"/>
    <property type="evidence" value="ECO:0007669"/>
    <property type="project" value="InterPro"/>
</dbReference>
<evidence type="ECO:0000259" key="5">
    <source>
        <dbReference type="PROSITE" id="PS01124"/>
    </source>
</evidence>
<dbReference type="Gene3D" id="3.40.50.880">
    <property type="match status" value="1"/>
</dbReference>
<dbReference type="SMART" id="SM00342">
    <property type="entry name" value="HTH_ARAC"/>
    <property type="match status" value="1"/>
</dbReference>
<protein>
    <submittedName>
        <fullName evidence="6">GlxA family transcriptional regulator</fullName>
    </submittedName>
</protein>
<accession>A0A859CZJ1</accession>
<feature type="transmembrane region" description="Helical" evidence="4">
    <location>
        <begin position="13"/>
        <end position="33"/>
    </location>
</feature>
<keyword evidence="1" id="KW-0805">Transcription regulation</keyword>
<dbReference type="KEGG" id="mpri:MP3633_3291"/>
<evidence type="ECO:0000256" key="3">
    <source>
        <dbReference type="ARBA" id="ARBA00023163"/>
    </source>
</evidence>
<dbReference type="PROSITE" id="PS00041">
    <property type="entry name" value="HTH_ARAC_FAMILY_1"/>
    <property type="match status" value="1"/>
</dbReference>
<reference evidence="6 7" key="1">
    <citation type="submission" date="2020-06" db="EMBL/GenBank/DDBJ databases">
        <authorList>
            <person name="Voronona O.L."/>
            <person name="Aksenova E.I."/>
            <person name="Kunda M.S."/>
            <person name="Semenov A.N."/>
            <person name="Ryzhova N."/>
        </authorList>
    </citation>
    <scope>NUCLEOTIDE SEQUENCE [LARGE SCALE GENOMIC DNA]</scope>
    <source>
        <strain evidence="6 7">MPKMM3633</strain>
    </source>
</reference>
<keyword evidence="4" id="KW-0812">Transmembrane</keyword>
<dbReference type="Pfam" id="PF12833">
    <property type="entry name" value="HTH_18"/>
    <property type="match status" value="1"/>
</dbReference>
<dbReference type="CDD" id="cd03136">
    <property type="entry name" value="GATase1_AraC_ArgR_like"/>
    <property type="match status" value="1"/>
</dbReference>
<dbReference type="EMBL" id="CP054301">
    <property type="protein sequence ID" value="QKK82018.1"/>
    <property type="molecule type" value="Genomic_DNA"/>
</dbReference>
<keyword evidence="4" id="KW-0472">Membrane</keyword>
<dbReference type="Proteomes" id="UP000509371">
    <property type="component" value="Chromosome"/>
</dbReference>
<evidence type="ECO:0000256" key="2">
    <source>
        <dbReference type="ARBA" id="ARBA00023125"/>
    </source>
</evidence>
<dbReference type="GO" id="GO:0003700">
    <property type="term" value="F:DNA-binding transcription factor activity"/>
    <property type="evidence" value="ECO:0007669"/>
    <property type="project" value="InterPro"/>
</dbReference>
<dbReference type="InterPro" id="IPR018060">
    <property type="entry name" value="HTH_AraC"/>
</dbReference>
<evidence type="ECO:0000256" key="1">
    <source>
        <dbReference type="ARBA" id="ARBA00023015"/>
    </source>
</evidence>
<evidence type="ECO:0000313" key="6">
    <source>
        <dbReference type="EMBL" id="QKK82018.1"/>
    </source>
</evidence>
<name>A0A859CZJ1_9GAMM</name>
<dbReference type="InterPro" id="IPR018062">
    <property type="entry name" value="HTH_AraC-typ_CS"/>
</dbReference>
<keyword evidence="3" id="KW-0804">Transcription</keyword>
<proteinExistence type="predicted"/>
<organism evidence="6 7">
    <name type="scientific">Marinomonas primoryensis</name>
    <dbReference type="NCBI Taxonomy" id="178399"/>
    <lineage>
        <taxon>Bacteria</taxon>
        <taxon>Pseudomonadati</taxon>
        <taxon>Pseudomonadota</taxon>
        <taxon>Gammaproteobacteria</taxon>
        <taxon>Oceanospirillales</taxon>
        <taxon>Oceanospirillaceae</taxon>
        <taxon>Marinomonas</taxon>
    </lineage>
</organism>
<dbReference type="PANTHER" id="PTHR43130:SF3">
    <property type="entry name" value="HTH-TYPE TRANSCRIPTIONAL REGULATOR RV1931C"/>
    <property type="match status" value="1"/>
</dbReference>
<keyword evidence="2" id="KW-0238">DNA-binding</keyword>
<sequence>MFGDSFKNGPQKIYFLLVPGFSLFGLTSMLAPLRHANRTSNDMLYEWYLLSEFGGMICSSDEIEIKCNSSINEVDKCEMLVICSGTHPQAELTPGLLAFIRRQSHYGAEIGCQDTGAFIVASAGVLDGYRATTHWENYASTVDSFPNVNFAQELLVIDRKRFSCPGALSGLDMMLHLVSEQHGSELATSVADELVYTQQRAHTEPQRRSLQIRLDSRNANLIEAIQLMEKNIEEPLLISDLVEYIGISDRELERLFKRHLQQTPKAFYRQLRLEKARWMLQQTLDSVTAISMACGFASLSHFTRSYQQLFSKKPSQER</sequence>
<dbReference type="InterPro" id="IPR009057">
    <property type="entry name" value="Homeodomain-like_sf"/>
</dbReference>
<feature type="domain" description="HTH araC/xylS-type" evidence="5">
    <location>
        <begin position="222"/>
        <end position="318"/>
    </location>
</feature>
<dbReference type="AlphaFoldDB" id="A0A859CZJ1"/>
<dbReference type="PROSITE" id="PS01124">
    <property type="entry name" value="HTH_ARAC_FAMILY_2"/>
    <property type="match status" value="1"/>
</dbReference>
<dbReference type="InterPro" id="IPR029062">
    <property type="entry name" value="Class_I_gatase-like"/>
</dbReference>
<dbReference type="InterPro" id="IPR052158">
    <property type="entry name" value="INH-QAR"/>
</dbReference>
<dbReference type="PANTHER" id="PTHR43130">
    <property type="entry name" value="ARAC-FAMILY TRANSCRIPTIONAL REGULATOR"/>
    <property type="match status" value="1"/>
</dbReference>
<dbReference type="SUPFAM" id="SSF46689">
    <property type="entry name" value="Homeodomain-like"/>
    <property type="match status" value="2"/>
</dbReference>
<dbReference type="SUPFAM" id="SSF52317">
    <property type="entry name" value="Class I glutamine amidotransferase-like"/>
    <property type="match status" value="1"/>
</dbReference>
<evidence type="ECO:0000313" key="7">
    <source>
        <dbReference type="Proteomes" id="UP000509371"/>
    </source>
</evidence>
<dbReference type="Gene3D" id="1.10.10.60">
    <property type="entry name" value="Homeodomain-like"/>
    <property type="match status" value="1"/>
</dbReference>
<keyword evidence="4" id="KW-1133">Transmembrane helix</keyword>